<sequence length="994" mass="107878">MKRKLFTLVSLLMLCIGGYAAGPPDWAEVQNFDGSKFSKECVVYADLTDANGVVPAHINRFTVGAFIGGELRGVADGRYDAAATHQVGYFPFRIKGEIADNGKPIEFRLVERDESLRYINTYKVAGTTPVKFQAESTVGGTPSNLYHLRFISPTAIGLDQATFNINVGATIDLKPHIKLTPANATMPEDISFSAGNWLPYFTVTDGHILKGVSPNAGTGDRMTLAVETPNEIQYDVAQVIVHQPITALVLNPDYKDGITVAVGDDKKLNIDLYNCYTVTPANATEQPVWSSANTEAISADAQGYWTPKKPGTYNMTLKSAKATLTVPVHITQPVTGLTATLTDIYVNVGDEVTALLKVDTKVQPANATNPVVNYDLGSTVVPASILVKNNDGTITATQPGTQNVVASNPDIPNAPVIYTIHVQTKVTSFRVKQPAISVLWQPGAAANMMNITAQVRGNFTMLPSGDYHSTFYKMAAADATVLEVLPQDTGYQVNALKKGSSKLTLTRTYKQTKAVNGKLVNNDQTVTGSFTVNIVSGLTGFTASEIRMGNTGTYELQLTPMPADATFTPSLITLGPADINTPQGWTMIEFKAADATGLKWTITPRSVISQGTIGVYYDQQFLSSIPINVGQTVTAHAGWQWKTIFAGSMRDLQSNPDYKWDELQEIRTQYDLLYNDDQYGYFGTLNYLPEDDCFKMRLKDGAGDITFTIPTRLYSPTSDHAFKLLPRWSWMGYPYQYSHPLAEVMGQNGMTFTKGDRLASLDAFAEYDGTKWTGTLTMLKSGEGYMFYNAGSEVNALTMVGEHNFAQPAPGTTPAKRMEPSVWVYNSGQFANNMTIVADVPELALKEACTIGAFVGDECRGQGTAVDGKFFITVHGEAGEPVSFKLYNNRTAECRRLTRTLSFSDMAGSIASPVKMELGEATAIDALNVARSGIAVIDGKLSIEGLSVKSFRVCMPNGTVVLHNDTDLTKLPSGVYLVTVVTTDGHTLTKKVVR</sequence>
<dbReference type="Proteomes" id="UP001589688">
    <property type="component" value="Unassembled WGS sequence"/>
</dbReference>
<comment type="caution">
    <text evidence="2">The sequence shown here is derived from an EMBL/GenBank/DDBJ whole genome shotgun (WGS) entry which is preliminary data.</text>
</comment>
<evidence type="ECO:0000256" key="1">
    <source>
        <dbReference type="SAM" id="SignalP"/>
    </source>
</evidence>
<gene>
    <name evidence="2" type="ORF">ACFFK8_10200</name>
</gene>
<keyword evidence="3" id="KW-1185">Reference proteome</keyword>
<dbReference type="EMBL" id="JBHLZF010000002">
    <property type="protein sequence ID" value="MFB9898149.1"/>
    <property type="molecule type" value="Genomic_DNA"/>
</dbReference>
<evidence type="ECO:0000313" key="2">
    <source>
        <dbReference type="EMBL" id="MFB9898149.1"/>
    </source>
</evidence>
<feature type="signal peptide" evidence="1">
    <location>
        <begin position="1"/>
        <end position="20"/>
    </location>
</feature>
<proteinExistence type="predicted"/>
<accession>A0ABV5ZNI3</accession>
<dbReference type="RefSeq" id="WP_027952539.1">
    <property type="nucleotide sequence ID" value="NZ_JADU01000021.1"/>
</dbReference>
<protein>
    <submittedName>
        <fullName evidence="2">Ig domain-containing protein</fullName>
    </submittedName>
</protein>
<reference evidence="2 3" key="1">
    <citation type="submission" date="2024-09" db="EMBL/GenBank/DDBJ databases">
        <authorList>
            <person name="Sun Q."/>
            <person name="Mori K."/>
        </authorList>
    </citation>
    <scope>NUCLEOTIDE SEQUENCE [LARGE SCALE GENOMIC DNA]</scope>
    <source>
        <strain evidence="2 3">ATCC 51272</strain>
    </source>
</reference>
<evidence type="ECO:0000313" key="3">
    <source>
        <dbReference type="Proteomes" id="UP001589688"/>
    </source>
</evidence>
<name>A0ABV5ZNI3_9BACT</name>
<keyword evidence="1" id="KW-0732">Signal</keyword>
<dbReference type="Gene3D" id="2.60.40.1080">
    <property type="match status" value="1"/>
</dbReference>
<feature type="chain" id="PRO_5045061290" evidence="1">
    <location>
        <begin position="21"/>
        <end position="994"/>
    </location>
</feature>
<organism evidence="2 3">
    <name type="scientific">Hallella seregens ATCC 51272</name>
    <dbReference type="NCBI Taxonomy" id="1336250"/>
    <lineage>
        <taxon>Bacteria</taxon>
        <taxon>Pseudomonadati</taxon>
        <taxon>Bacteroidota</taxon>
        <taxon>Bacteroidia</taxon>
        <taxon>Bacteroidales</taxon>
        <taxon>Prevotellaceae</taxon>
        <taxon>Hallella</taxon>
    </lineage>
</organism>